<dbReference type="Proteomes" id="UP000886890">
    <property type="component" value="Unassembled WGS sequence"/>
</dbReference>
<evidence type="ECO:0000256" key="2">
    <source>
        <dbReference type="ARBA" id="ARBA00022840"/>
    </source>
</evidence>
<dbReference type="PANTHER" id="PTHR30473:SF2">
    <property type="entry name" value="PIN DOMAIN-CONTAINING PROTEIN"/>
    <property type="match status" value="1"/>
</dbReference>
<gene>
    <name evidence="5" type="ORF">H9734_04725</name>
</gene>
<proteinExistence type="inferred from homology"/>
<accession>A0A9D2BI09</accession>
<dbReference type="Pfam" id="PF13638">
    <property type="entry name" value="PIN_4"/>
    <property type="match status" value="1"/>
</dbReference>
<dbReference type="Pfam" id="PF02562">
    <property type="entry name" value="PhoH"/>
    <property type="match status" value="1"/>
</dbReference>
<evidence type="ECO:0000313" key="5">
    <source>
        <dbReference type="EMBL" id="HIX76886.1"/>
    </source>
</evidence>
<dbReference type="EMBL" id="DXEK01000076">
    <property type="protein sequence ID" value="HIX76886.1"/>
    <property type="molecule type" value="Genomic_DNA"/>
</dbReference>
<dbReference type="PANTHER" id="PTHR30473">
    <property type="entry name" value="PROTEIN PHOH"/>
    <property type="match status" value="1"/>
</dbReference>
<keyword evidence="2" id="KW-0067">ATP-binding</keyword>
<dbReference type="InterPro" id="IPR029060">
    <property type="entry name" value="PIN-like_dom_sf"/>
</dbReference>
<comment type="caution">
    <text evidence="5">The sequence shown here is derived from an EMBL/GenBank/DDBJ whole genome shotgun (WGS) entry which is preliminary data.</text>
</comment>
<dbReference type="InterPro" id="IPR003714">
    <property type="entry name" value="PhoH"/>
</dbReference>
<dbReference type="InterPro" id="IPR051451">
    <property type="entry name" value="PhoH2-like"/>
</dbReference>
<reference evidence="5" key="2">
    <citation type="submission" date="2021-04" db="EMBL/GenBank/DDBJ databases">
        <authorList>
            <person name="Gilroy R."/>
        </authorList>
    </citation>
    <scope>NUCLEOTIDE SEQUENCE</scope>
    <source>
        <strain evidence="5">CHK183-1962</strain>
    </source>
</reference>
<comment type="similarity">
    <text evidence="3">In the N-terminal section; belongs to the PINc/VapC protein family.</text>
</comment>
<evidence type="ECO:0000313" key="6">
    <source>
        <dbReference type="Proteomes" id="UP000886890"/>
    </source>
</evidence>
<dbReference type="InterPro" id="IPR027417">
    <property type="entry name" value="P-loop_NTPase"/>
</dbReference>
<evidence type="ECO:0000259" key="4">
    <source>
        <dbReference type="SMART" id="SM00670"/>
    </source>
</evidence>
<dbReference type="InterPro" id="IPR002716">
    <property type="entry name" value="PIN_dom"/>
</dbReference>
<dbReference type="SUPFAM" id="SSF52540">
    <property type="entry name" value="P-loop containing nucleoside triphosphate hydrolases"/>
    <property type="match status" value="1"/>
</dbReference>
<dbReference type="GO" id="GO:0005829">
    <property type="term" value="C:cytosol"/>
    <property type="evidence" value="ECO:0007669"/>
    <property type="project" value="TreeGrafter"/>
</dbReference>
<dbReference type="SMART" id="SM00670">
    <property type="entry name" value="PINc"/>
    <property type="match status" value="1"/>
</dbReference>
<organism evidence="5 6">
    <name type="scientific">Candidatus Fusicatenibacter merdavium</name>
    <dbReference type="NCBI Taxonomy" id="2838600"/>
    <lineage>
        <taxon>Bacteria</taxon>
        <taxon>Bacillati</taxon>
        <taxon>Bacillota</taxon>
        <taxon>Clostridia</taxon>
        <taxon>Lachnospirales</taxon>
        <taxon>Lachnospiraceae</taxon>
        <taxon>Fusicatenibacter</taxon>
    </lineage>
</organism>
<evidence type="ECO:0000256" key="1">
    <source>
        <dbReference type="ARBA" id="ARBA00022741"/>
    </source>
</evidence>
<dbReference type="SUPFAM" id="SSF88723">
    <property type="entry name" value="PIN domain-like"/>
    <property type="match status" value="1"/>
</dbReference>
<reference evidence="5" key="1">
    <citation type="journal article" date="2021" name="PeerJ">
        <title>Extensive microbial diversity within the chicken gut microbiome revealed by metagenomics and culture.</title>
        <authorList>
            <person name="Gilroy R."/>
            <person name="Ravi A."/>
            <person name="Getino M."/>
            <person name="Pursley I."/>
            <person name="Horton D.L."/>
            <person name="Alikhan N.F."/>
            <person name="Baker D."/>
            <person name="Gharbi K."/>
            <person name="Hall N."/>
            <person name="Watson M."/>
            <person name="Adriaenssens E.M."/>
            <person name="Foster-Nyarko E."/>
            <person name="Jarju S."/>
            <person name="Secka A."/>
            <person name="Antonio M."/>
            <person name="Oren A."/>
            <person name="Chaudhuri R.R."/>
            <person name="La Ragione R."/>
            <person name="Hildebrand F."/>
            <person name="Pallen M.J."/>
        </authorList>
    </citation>
    <scope>NUCLEOTIDE SEQUENCE</scope>
    <source>
        <strain evidence="5">CHK183-1962</strain>
    </source>
</reference>
<dbReference type="AlphaFoldDB" id="A0A9D2BI09"/>
<dbReference type="Gene3D" id="3.40.50.300">
    <property type="entry name" value="P-loop containing nucleotide triphosphate hydrolases"/>
    <property type="match status" value="1"/>
</dbReference>
<dbReference type="CDD" id="cd09883">
    <property type="entry name" value="PIN_VapC_PhoHL-ATPase"/>
    <property type="match status" value="1"/>
</dbReference>
<protein>
    <submittedName>
        <fullName evidence="5">PhoH family protein</fullName>
    </submittedName>
</protein>
<feature type="domain" description="PIN" evidence="4">
    <location>
        <begin position="3"/>
        <end position="129"/>
    </location>
</feature>
<dbReference type="Gene3D" id="3.40.50.1010">
    <property type="entry name" value="5'-nuclease"/>
    <property type="match status" value="1"/>
</dbReference>
<sequence>MKKTYVLDTNVLIQTPEALECFEDNLVVLPLAVLEELDNLKKADGEKGENARKVIRKLEKLRTKGNLLEGVELPGGGMVRVERNFVDVRLPEELPEEKMDNRILKICLGLTQKGETETILVTKDILLRLKAQITGIRAEDFEREQVSDREEQYEGRVEVYAPEEKFKEFKKKGIPVEDVYTVDSEGERNCPELTENEFVLIRADQSNRKTQLGRVENGKIVKLEYRKSSPYGITPRSAGQYFLQEALMQPAKKAPLVIVKGMAGTSKTFYSLAVGLEKLINHPEGEYRRILICRPNAQFDSDIGFLPGDEKEKISPLLRPVIDNLEQLIDMNEEERYRNEKELQDKIEEIFSRGLIQAEAMNFIRGRSIVRTYLIIDEAQNMTPGQVKGIITRAGKGTKIILLGDPAQIDRPFLDERTNGLCYASEHMKGSPLCWQITMKAEECERSELATDAIRRL</sequence>
<dbReference type="GO" id="GO:0005524">
    <property type="term" value="F:ATP binding"/>
    <property type="evidence" value="ECO:0007669"/>
    <property type="project" value="UniProtKB-KW"/>
</dbReference>
<name>A0A9D2BI09_9FIRM</name>
<evidence type="ECO:0000256" key="3">
    <source>
        <dbReference type="ARBA" id="ARBA00046345"/>
    </source>
</evidence>
<keyword evidence="1" id="KW-0547">Nucleotide-binding</keyword>